<feature type="compositionally biased region" description="Low complexity" evidence="1">
    <location>
        <begin position="137"/>
        <end position="146"/>
    </location>
</feature>
<keyword evidence="3" id="KW-1185">Reference proteome</keyword>
<gene>
    <name evidence="4" type="primary">LOC105261754</name>
</gene>
<dbReference type="VEuPathDB" id="VectorBase:MDOA016124"/>
<dbReference type="VEuPathDB" id="VectorBase:MDOA016059"/>
<reference evidence="2" key="1">
    <citation type="submission" date="2020-05" db="UniProtKB">
        <authorList>
            <consortium name="EnsemblMetazoa"/>
        </authorList>
    </citation>
    <scope>IDENTIFICATION</scope>
    <source>
        <strain evidence="2">Aabys</strain>
    </source>
</reference>
<sequence>MYLGRQIKIQLDALKPLKLTSTKSTITSARKLSEGDRVQARYYTANKSIWKFGVVAKKLGNLHYIIKLDNGFVFKRHINQLRLSNTPIPKTVENSPSDSPSNNTQQMGIPFFQQPVISSYVPPDGSEVPPDLECTDPTTSSSASPSRNGQHTEELSNSNEESEVADTPSRRTSARQRRPPQYFGDYIRH</sequence>
<name>A0A1I8NJ94_MUSDO</name>
<accession>A0A1I8NJ94</accession>
<organism evidence="2">
    <name type="scientific">Musca domestica</name>
    <name type="common">House fly</name>
    <dbReference type="NCBI Taxonomy" id="7370"/>
    <lineage>
        <taxon>Eukaryota</taxon>
        <taxon>Metazoa</taxon>
        <taxon>Ecdysozoa</taxon>
        <taxon>Arthropoda</taxon>
        <taxon>Hexapoda</taxon>
        <taxon>Insecta</taxon>
        <taxon>Pterygota</taxon>
        <taxon>Neoptera</taxon>
        <taxon>Endopterygota</taxon>
        <taxon>Diptera</taxon>
        <taxon>Brachycera</taxon>
        <taxon>Muscomorpha</taxon>
        <taxon>Muscoidea</taxon>
        <taxon>Muscidae</taxon>
        <taxon>Musca</taxon>
    </lineage>
</organism>
<evidence type="ECO:0000313" key="2">
    <source>
        <dbReference type="EnsemblMetazoa" id="MDOA016059-PA"/>
    </source>
</evidence>
<dbReference type="EnsemblMetazoa" id="MDOA016059-RA">
    <property type="protein sequence ID" value="MDOA016059-PA"/>
    <property type="gene ID" value="MDOA016059"/>
</dbReference>
<reference evidence="4" key="2">
    <citation type="submission" date="2025-05" db="UniProtKB">
        <authorList>
            <consortium name="RefSeq"/>
        </authorList>
    </citation>
    <scope>IDENTIFICATION</scope>
    <source>
        <strain evidence="4">Aabys</strain>
        <tissue evidence="4">Whole body</tissue>
    </source>
</reference>
<evidence type="ECO:0000313" key="4">
    <source>
        <dbReference type="RefSeq" id="XP_011292125.2"/>
    </source>
</evidence>
<dbReference type="AlphaFoldDB" id="A0A1I8NJ94"/>
<protein>
    <submittedName>
        <fullName evidence="4">Uncharacterized protein LOC105261754</fullName>
    </submittedName>
</protein>
<evidence type="ECO:0000256" key="1">
    <source>
        <dbReference type="SAM" id="MobiDB-lite"/>
    </source>
</evidence>
<dbReference type="GeneID" id="105261754"/>
<feature type="region of interest" description="Disordered" evidence="1">
    <location>
        <begin position="87"/>
        <end position="107"/>
    </location>
</feature>
<feature type="region of interest" description="Disordered" evidence="1">
    <location>
        <begin position="119"/>
        <end position="189"/>
    </location>
</feature>
<dbReference type="RefSeq" id="XP_011292125.2">
    <property type="nucleotide sequence ID" value="XM_011293823.2"/>
</dbReference>
<dbReference type="OrthoDB" id="8058125at2759"/>
<evidence type="ECO:0000313" key="3">
    <source>
        <dbReference type="Proteomes" id="UP001652621"/>
    </source>
</evidence>
<dbReference type="VEuPathDB" id="VectorBase:MDOMA2_016612"/>
<proteinExistence type="predicted"/>
<dbReference type="Proteomes" id="UP001652621">
    <property type="component" value="Unplaced"/>
</dbReference>